<dbReference type="InterPro" id="IPR051983">
    <property type="entry name" value="WSB_SOCS-box_domain"/>
</dbReference>
<dbReference type="PANTHER" id="PTHR15622:SF1">
    <property type="entry name" value="WD REPEAT AND SOCS BOX-CONTAINING PROTEIN 2"/>
    <property type="match status" value="1"/>
</dbReference>
<dbReference type="PANTHER" id="PTHR15622">
    <property type="entry name" value="WD40 REPEAT PROTEIN"/>
    <property type="match status" value="1"/>
</dbReference>
<dbReference type="SUPFAM" id="SSF50978">
    <property type="entry name" value="WD40 repeat-like"/>
    <property type="match status" value="1"/>
</dbReference>
<dbReference type="AlphaFoldDB" id="A0A8D2MAQ0"/>
<dbReference type="InterPro" id="IPR015943">
    <property type="entry name" value="WD40/YVTN_repeat-like_dom_sf"/>
</dbReference>
<dbReference type="Proteomes" id="UP000694413">
    <property type="component" value="Unassembled WGS sequence"/>
</dbReference>
<keyword evidence="1 4" id="KW-0853">WD repeat</keyword>
<dbReference type="PROSITE" id="PS00678">
    <property type="entry name" value="WD_REPEATS_1"/>
    <property type="match status" value="1"/>
</dbReference>
<name>A0A8D2MAQ0_ZONAL</name>
<dbReference type="Ensembl" id="ENSZALT00000006893.1">
    <property type="protein sequence ID" value="ENSZALP00000004572.1"/>
    <property type="gene ID" value="ENSZALG00000004288.1"/>
</dbReference>
<sequence length="80" mass="8552">MLQPQTLRSLLGHQDVVRDLSFAPNGSPILVSASRDKTLRVWDLSRDGRNVQGHPCAGSGKGEKPILGGKVVEGTFGDNI</sequence>
<dbReference type="Gene3D" id="2.130.10.10">
    <property type="entry name" value="YVTN repeat-like/Quinoprotein amine dehydrogenase"/>
    <property type="match status" value="1"/>
</dbReference>
<proteinExistence type="predicted"/>
<protein>
    <submittedName>
        <fullName evidence="5">Uncharacterized protein</fullName>
    </submittedName>
</protein>
<evidence type="ECO:0000256" key="3">
    <source>
        <dbReference type="ARBA" id="ARBA00022786"/>
    </source>
</evidence>
<dbReference type="PROSITE" id="PS50294">
    <property type="entry name" value="WD_REPEATS_REGION"/>
    <property type="match status" value="1"/>
</dbReference>
<dbReference type="InterPro" id="IPR019775">
    <property type="entry name" value="WD40_repeat_CS"/>
</dbReference>
<dbReference type="InterPro" id="IPR001680">
    <property type="entry name" value="WD40_rpt"/>
</dbReference>
<keyword evidence="2" id="KW-0677">Repeat</keyword>
<feature type="repeat" description="WD" evidence="4">
    <location>
        <begin position="10"/>
        <end position="45"/>
    </location>
</feature>
<evidence type="ECO:0000256" key="2">
    <source>
        <dbReference type="ARBA" id="ARBA00022737"/>
    </source>
</evidence>
<organism evidence="5 6">
    <name type="scientific">Zonotrichia albicollis</name>
    <name type="common">White-throated sparrow</name>
    <name type="synonym">Fringilla albicollis</name>
    <dbReference type="NCBI Taxonomy" id="44394"/>
    <lineage>
        <taxon>Eukaryota</taxon>
        <taxon>Metazoa</taxon>
        <taxon>Chordata</taxon>
        <taxon>Craniata</taxon>
        <taxon>Vertebrata</taxon>
        <taxon>Euteleostomi</taxon>
        <taxon>Archelosauria</taxon>
        <taxon>Archosauria</taxon>
        <taxon>Dinosauria</taxon>
        <taxon>Saurischia</taxon>
        <taxon>Theropoda</taxon>
        <taxon>Coelurosauria</taxon>
        <taxon>Aves</taxon>
        <taxon>Neognathae</taxon>
        <taxon>Neoaves</taxon>
        <taxon>Telluraves</taxon>
        <taxon>Australaves</taxon>
        <taxon>Passeriformes</taxon>
        <taxon>Passerellidae</taxon>
        <taxon>Zonotrichia</taxon>
    </lineage>
</organism>
<accession>A0A8D2MAQ0</accession>
<keyword evidence="6" id="KW-1185">Reference proteome</keyword>
<dbReference type="PROSITE" id="PS50082">
    <property type="entry name" value="WD_REPEATS_2"/>
    <property type="match status" value="1"/>
</dbReference>
<evidence type="ECO:0000313" key="5">
    <source>
        <dbReference type="Ensembl" id="ENSZALP00000004572.1"/>
    </source>
</evidence>
<reference evidence="5" key="1">
    <citation type="submission" date="2025-08" db="UniProtKB">
        <authorList>
            <consortium name="Ensembl"/>
        </authorList>
    </citation>
    <scope>IDENTIFICATION</scope>
</reference>
<keyword evidence="3" id="KW-0833">Ubl conjugation pathway</keyword>
<reference evidence="5" key="2">
    <citation type="submission" date="2025-09" db="UniProtKB">
        <authorList>
            <consortium name="Ensembl"/>
        </authorList>
    </citation>
    <scope>IDENTIFICATION</scope>
</reference>
<dbReference type="GO" id="GO:0000209">
    <property type="term" value="P:protein polyubiquitination"/>
    <property type="evidence" value="ECO:0007669"/>
    <property type="project" value="TreeGrafter"/>
</dbReference>
<evidence type="ECO:0000256" key="1">
    <source>
        <dbReference type="ARBA" id="ARBA00022574"/>
    </source>
</evidence>
<evidence type="ECO:0000256" key="4">
    <source>
        <dbReference type="PROSITE-ProRule" id="PRU00221"/>
    </source>
</evidence>
<evidence type="ECO:0000313" key="6">
    <source>
        <dbReference type="Proteomes" id="UP000694413"/>
    </source>
</evidence>
<dbReference type="SMART" id="SM00320">
    <property type="entry name" value="WD40"/>
    <property type="match status" value="1"/>
</dbReference>
<dbReference type="InterPro" id="IPR036322">
    <property type="entry name" value="WD40_repeat_dom_sf"/>
</dbReference>
<dbReference type="Pfam" id="PF00400">
    <property type="entry name" value="WD40"/>
    <property type="match status" value="1"/>
</dbReference>